<dbReference type="InterPro" id="IPR032675">
    <property type="entry name" value="LRR_dom_sf"/>
</dbReference>
<dbReference type="InterPro" id="IPR050216">
    <property type="entry name" value="LRR_domain-containing"/>
</dbReference>
<dbReference type="PROSITE" id="PS50011">
    <property type="entry name" value="PROTEIN_KINASE_DOM"/>
    <property type="match status" value="1"/>
</dbReference>
<dbReference type="InterPro" id="IPR001611">
    <property type="entry name" value="Leu-rich_rpt"/>
</dbReference>
<protein>
    <submittedName>
        <fullName evidence="5">Leucine Rich Repeat (LRR)-containing protein,protein kinase family protein</fullName>
    </submittedName>
</protein>
<dbReference type="Proteomes" id="UP000010471">
    <property type="component" value="Chromosome"/>
</dbReference>
<dbReference type="SMART" id="SM00364">
    <property type="entry name" value="LRR_BAC"/>
    <property type="match status" value="4"/>
</dbReference>
<evidence type="ECO:0000256" key="1">
    <source>
        <dbReference type="ARBA" id="ARBA00022614"/>
    </source>
</evidence>
<keyword evidence="1" id="KW-0433">Leucine-rich repeat</keyword>
<dbReference type="GO" id="GO:0004672">
    <property type="term" value="F:protein kinase activity"/>
    <property type="evidence" value="ECO:0007669"/>
    <property type="project" value="InterPro"/>
</dbReference>
<organism evidence="5 6">
    <name type="scientific">Allocoleopsis franciscana PCC 7113</name>
    <dbReference type="NCBI Taxonomy" id="1173027"/>
    <lineage>
        <taxon>Bacteria</taxon>
        <taxon>Bacillati</taxon>
        <taxon>Cyanobacteriota</taxon>
        <taxon>Cyanophyceae</taxon>
        <taxon>Coleofasciculales</taxon>
        <taxon>Coleofasciculaceae</taxon>
        <taxon>Allocoleopsis</taxon>
        <taxon>Allocoleopsis franciscana</taxon>
    </lineage>
</organism>
<keyword evidence="3" id="KW-0547">Nucleotide-binding</keyword>
<gene>
    <name evidence="5" type="ORF">Mic7113_6042</name>
</gene>
<dbReference type="InterPro" id="IPR011009">
    <property type="entry name" value="Kinase-like_dom_sf"/>
</dbReference>
<evidence type="ECO:0000313" key="5">
    <source>
        <dbReference type="EMBL" id="AFZ21641.1"/>
    </source>
</evidence>
<dbReference type="PANTHER" id="PTHR48051:SF1">
    <property type="entry name" value="RAS SUPPRESSOR PROTEIN 1"/>
    <property type="match status" value="1"/>
</dbReference>
<dbReference type="Pfam" id="PF07714">
    <property type="entry name" value="PK_Tyr_Ser-Thr"/>
    <property type="match status" value="1"/>
</dbReference>
<evidence type="ECO:0000256" key="3">
    <source>
        <dbReference type="PROSITE-ProRule" id="PRU10141"/>
    </source>
</evidence>
<keyword evidence="3" id="KW-0067">ATP-binding</keyword>
<dbReference type="InterPro" id="IPR001245">
    <property type="entry name" value="Ser-Thr/Tyr_kinase_cat_dom"/>
</dbReference>
<keyword evidence="5" id="KW-0808">Transferase</keyword>
<evidence type="ECO:0000256" key="2">
    <source>
        <dbReference type="ARBA" id="ARBA00022737"/>
    </source>
</evidence>
<feature type="domain" description="Protein kinase" evidence="4">
    <location>
        <begin position="204"/>
        <end position="447"/>
    </location>
</feature>
<evidence type="ECO:0000313" key="6">
    <source>
        <dbReference type="Proteomes" id="UP000010471"/>
    </source>
</evidence>
<dbReference type="PROSITE" id="PS00107">
    <property type="entry name" value="PROTEIN_KINASE_ATP"/>
    <property type="match status" value="1"/>
</dbReference>
<sequence length="447" mass="49455">METINLLRSGQLAGSKRLKLACSLTQFPSEIFALADSLEILDLSNNHLRALPDEFERLKHLKIVFFTNNDFEEIPEVLSQCPHLKMVSFKSNQIASVGERTLPPSIRWLILTNNKIETLPASFGSMSHLQKLMLAGNRLSSLPEEMAECKNLELIRLSANQLAALPSWLFTLPRLSWLAYAGNPLCRADATHQPVLPDIDWDELTLGEILGQGASGVIYQGLWTTELAQKEVAIKIFKGEVTSDGLPADEMAASLAAGCHDHLVNVLGKLSNEPEQKQGLVFSFIPPDYRNLGQPPDFDTCTRDTYSANASFSLPVILRLTIGIALAAAHLHAEGIMHGDLYAHNILVDETGHSLLGDFGAASFYDPSNVVIGQALERLEVRAFGCLLEDMLDRCTLQEESEYDKAVESLRCLQQDCLNQVLSQRPLFTEIGERLTSVERQVYGKAK</sequence>
<dbReference type="OrthoDB" id="451006at2"/>
<dbReference type="Gene3D" id="3.30.200.20">
    <property type="entry name" value="Phosphorylase Kinase, domain 1"/>
    <property type="match status" value="1"/>
</dbReference>
<dbReference type="KEGG" id="mic:Mic7113_6042"/>
<dbReference type="PANTHER" id="PTHR48051">
    <property type="match status" value="1"/>
</dbReference>
<proteinExistence type="predicted"/>
<feature type="binding site" evidence="3">
    <location>
        <position position="235"/>
    </location>
    <ligand>
        <name>ATP</name>
        <dbReference type="ChEBI" id="CHEBI:30616"/>
    </ligand>
</feature>
<dbReference type="Gene3D" id="1.10.510.10">
    <property type="entry name" value="Transferase(Phosphotransferase) domain 1"/>
    <property type="match status" value="1"/>
</dbReference>
<dbReference type="InterPro" id="IPR003591">
    <property type="entry name" value="Leu-rich_rpt_typical-subtyp"/>
</dbReference>
<dbReference type="GO" id="GO:0005524">
    <property type="term" value="F:ATP binding"/>
    <property type="evidence" value="ECO:0007669"/>
    <property type="project" value="UniProtKB-UniRule"/>
</dbReference>
<dbReference type="GO" id="GO:0005737">
    <property type="term" value="C:cytoplasm"/>
    <property type="evidence" value="ECO:0007669"/>
    <property type="project" value="TreeGrafter"/>
</dbReference>
<dbReference type="SUPFAM" id="SSF56112">
    <property type="entry name" value="Protein kinase-like (PK-like)"/>
    <property type="match status" value="1"/>
</dbReference>
<dbReference type="eggNOG" id="COG4886">
    <property type="taxonomic scope" value="Bacteria"/>
</dbReference>
<dbReference type="Gene3D" id="3.80.10.10">
    <property type="entry name" value="Ribonuclease Inhibitor"/>
    <property type="match status" value="2"/>
</dbReference>
<dbReference type="RefSeq" id="WP_015185770.1">
    <property type="nucleotide sequence ID" value="NC_019738.1"/>
</dbReference>
<accession>K9WPB5</accession>
<dbReference type="InterPro" id="IPR000719">
    <property type="entry name" value="Prot_kinase_dom"/>
</dbReference>
<name>K9WPB5_9CYAN</name>
<dbReference type="InterPro" id="IPR017441">
    <property type="entry name" value="Protein_kinase_ATP_BS"/>
</dbReference>
<dbReference type="eggNOG" id="COG0515">
    <property type="taxonomic scope" value="Bacteria"/>
</dbReference>
<evidence type="ECO:0000259" key="4">
    <source>
        <dbReference type="PROSITE" id="PS50011"/>
    </source>
</evidence>
<dbReference type="SMART" id="SM00369">
    <property type="entry name" value="LRR_TYP"/>
    <property type="match status" value="5"/>
</dbReference>
<keyword evidence="6" id="KW-1185">Reference proteome</keyword>
<dbReference type="HOGENOM" id="CLU_035565_0_0_3"/>
<reference evidence="5 6" key="1">
    <citation type="submission" date="2012-06" db="EMBL/GenBank/DDBJ databases">
        <title>Finished chromosome of genome of Microcoleus sp. PCC 7113.</title>
        <authorList>
            <consortium name="US DOE Joint Genome Institute"/>
            <person name="Gugger M."/>
            <person name="Coursin T."/>
            <person name="Rippka R."/>
            <person name="Tandeau De Marsac N."/>
            <person name="Huntemann M."/>
            <person name="Wei C.-L."/>
            <person name="Han J."/>
            <person name="Detter J.C."/>
            <person name="Han C."/>
            <person name="Tapia R."/>
            <person name="Chen A."/>
            <person name="Kyrpides N."/>
            <person name="Mavromatis K."/>
            <person name="Markowitz V."/>
            <person name="Szeto E."/>
            <person name="Ivanova N."/>
            <person name="Pagani I."/>
            <person name="Pati A."/>
            <person name="Goodwin L."/>
            <person name="Nordberg H.P."/>
            <person name="Cantor M.N."/>
            <person name="Hua S.X."/>
            <person name="Woyke T."/>
            <person name="Kerfeld C.A."/>
        </authorList>
    </citation>
    <scope>NUCLEOTIDE SEQUENCE [LARGE SCALE GENOMIC DNA]</scope>
    <source>
        <strain evidence="5 6">PCC 7113</strain>
    </source>
</reference>
<keyword evidence="5" id="KW-0418">Kinase</keyword>
<dbReference type="EMBL" id="CP003630">
    <property type="protein sequence ID" value="AFZ21641.1"/>
    <property type="molecule type" value="Genomic_DNA"/>
</dbReference>
<dbReference type="AlphaFoldDB" id="K9WPB5"/>
<keyword evidence="2" id="KW-0677">Repeat</keyword>
<dbReference type="PATRIC" id="fig|1173027.3.peg.6690"/>
<dbReference type="PROSITE" id="PS51450">
    <property type="entry name" value="LRR"/>
    <property type="match status" value="2"/>
</dbReference>
<dbReference type="SUPFAM" id="SSF52058">
    <property type="entry name" value="L domain-like"/>
    <property type="match status" value="1"/>
</dbReference>
<dbReference type="Pfam" id="PF13855">
    <property type="entry name" value="LRR_8"/>
    <property type="match status" value="2"/>
</dbReference>